<dbReference type="RefSeq" id="WP_014661550.1">
    <property type="nucleotide sequence ID" value="NC_017737.1"/>
</dbReference>
<keyword evidence="3" id="KW-1185">Reference proteome</keyword>
<dbReference type="KEGG" id="hce:HCW_07125"/>
<name>I0EP14_HELC0</name>
<dbReference type="Pfam" id="PF10040">
    <property type="entry name" value="CRISPR_Cas6"/>
    <property type="match status" value="1"/>
</dbReference>
<dbReference type="STRING" id="182217.HCW_07125"/>
<evidence type="ECO:0000259" key="1">
    <source>
        <dbReference type="Pfam" id="PF10040"/>
    </source>
</evidence>
<proteinExistence type="predicted"/>
<evidence type="ECO:0000313" key="2">
    <source>
        <dbReference type="EMBL" id="AFI04683.1"/>
    </source>
</evidence>
<sequence>MNYIKITIKIKDKPPFFMGSQIRGAFGVALKKIVCLNPPNKHGVCILKENCLYCAFFEIKNTISTYRLDFKLGAREYDFNMYLFNRATKELPYALSALLEMLKNIGLGKEKKTYEDFSMLINDENCLNGEEISLPKNSQQIFSIKERFENIILEFVTPLRIKKDNRFLRDAKNLELKDLINSIYQRQMKLLNRDFKKFPYEIKGEIIERNLKYLELTRSSNRQKTTMQFGGLVGKMKIKGLNKESFEVLKLGELIGVGKSCVFGLGKIEVKGLE</sequence>
<dbReference type="eggNOG" id="COG5551">
    <property type="taxonomic scope" value="Bacteria"/>
</dbReference>
<organism evidence="2 3">
    <name type="scientific">Helicobacter cetorum (strain ATCC BAA-429 / MIT 00-7128)</name>
    <dbReference type="NCBI Taxonomy" id="182217"/>
    <lineage>
        <taxon>Bacteria</taxon>
        <taxon>Pseudomonadati</taxon>
        <taxon>Campylobacterota</taxon>
        <taxon>Epsilonproteobacteria</taxon>
        <taxon>Campylobacterales</taxon>
        <taxon>Helicobacteraceae</taxon>
        <taxon>Helicobacter</taxon>
    </lineage>
</organism>
<evidence type="ECO:0000313" key="3">
    <source>
        <dbReference type="Proteomes" id="UP000005010"/>
    </source>
</evidence>
<accession>I0EP14</accession>
<protein>
    <recommendedName>
        <fullName evidence="1">CRISPR-associated protein Cas6 C-terminal domain-containing protein</fullName>
    </recommendedName>
</protein>
<dbReference type="Proteomes" id="UP000005010">
    <property type="component" value="Chromosome"/>
</dbReference>
<gene>
    <name evidence="2" type="ordered locus">HCW_07125</name>
</gene>
<feature type="domain" description="CRISPR-associated protein Cas6 C-terminal" evidence="1">
    <location>
        <begin position="153"/>
        <end position="268"/>
    </location>
</feature>
<reference evidence="3" key="1">
    <citation type="submission" date="2012-04" db="EMBL/GenBank/DDBJ databases">
        <title>Complete genome sequence of Helicobacter cetorum strain MIT 00-7128.</title>
        <authorList>
            <person name="Kersulyte D."/>
            <person name="Berg D.E."/>
        </authorList>
    </citation>
    <scope>NUCLEOTIDE SEQUENCE [LARGE SCALE GENOMIC DNA]</scope>
    <source>
        <strain evidence="3">MIT 00-7128</strain>
    </source>
</reference>
<dbReference type="EMBL" id="CP003479">
    <property type="protein sequence ID" value="AFI04683.1"/>
    <property type="molecule type" value="Genomic_DNA"/>
</dbReference>
<dbReference type="HOGENOM" id="CLU_050021_2_0_7"/>
<dbReference type="Gene3D" id="3.30.70.1900">
    <property type="match status" value="1"/>
</dbReference>
<dbReference type="PATRIC" id="fig|182217.3.peg.1507"/>
<dbReference type="AlphaFoldDB" id="I0EP14"/>
<dbReference type="InterPro" id="IPR019267">
    <property type="entry name" value="CRISPR-assoc_Cas6_C"/>
</dbReference>